<feature type="domain" description="Transposase IS204/IS1001/IS1096/IS1165 helix-turn-helix" evidence="1">
    <location>
        <begin position="10"/>
        <end position="44"/>
    </location>
</feature>
<reference evidence="2" key="1">
    <citation type="submission" date="2019-02" db="EMBL/GenBank/DDBJ databases">
        <authorList>
            <person name="Gruber-Vodicka R. H."/>
            <person name="Seah K. B. B."/>
        </authorList>
    </citation>
    <scope>NUCLEOTIDE SEQUENCE</scope>
    <source>
        <strain evidence="2">BECK_BZ126</strain>
    </source>
</reference>
<protein>
    <submittedName>
        <fullName evidence="2">Helix-turn-helix domain of transposase family ISL3</fullName>
    </submittedName>
</protein>
<accession>A0A451AGV3</accession>
<dbReference type="InterPro" id="IPR032877">
    <property type="entry name" value="Transposase_HTH"/>
</dbReference>
<dbReference type="Pfam" id="PF13542">
    <property type="entry name" value="HTH_Tnp_ISL3"/>
    <property type="match status" value="1"/>
</dbReference>
<dbReference type="AlphaFoldDB" id="A0A451AGV3"/>
<dbReference type="EMBL" id="CAADFW010000175">
    <property type="protein sequence ID" value="VFK65263.1"/>
    <property type="molecule type" value="Genomic_DNA"/>
</dbReference>
<name>A0A451AGV3_9GAMM</name>
<proteinExistence type="predicted"/>
<evidence type="ECO:0000259" key="1">
    <source>
        <dbReference type="Pfam" id="PF13542"/>
    </source>
</evidence>
<gene>
    <name evidence="2" type="ORF">BECKTC1821F_GA0114240_11752</name>
</gene>
<sequence length="88" mass="10238">MLESSFRIFFERYAWGLSRHMTIQDAARHLGVSWDTIKDIQARYLQRCFAKQKLRNLKRIAIPSIYRRAPFGHRATPPGVPLSGSCVF</sequence>
<evidence type="ECO:0000313" key="2">
    <source>
        <dbReference type="EMBL" id="VFK65263.1"/>
    </source>
</evidence>
<organism evidence="2">
    <name type="scientific">Candidatus Kentrum sp. TC</name>
    <dbReference type="NCBI Taxonomy" id="2126339"/>
    <lineage>
        <taxon>Bacteria</taxon>
        <taxon>Pseudomonadati</taxon>
        <taxon>Pseudomonadota</taxon>
        <taxon>Gammaproteobacteria</taxon>
        <taxon>Candidatus Kentrum</taxon>
    </lineage>
</organism>